<evidence type="ECO:0000313" key="2">
    <source>
        <dbReference type="EMBL" id="REE80635.1"/>
    </source>
</evidence>
<dbReference type="AlphaFoldDB" id="A0A3D9RVD9"/>
<protein>
    <submittedName>
        <fullName evidence="2">Putative secreted protein (Por secretion system target)</fullName>
    </submittedName>
</protein>
<keyword evidence="1" id="KW-0732">Signal</keyword>
<evidence type="ECO:0000256" key="1">
    <source>
        <dbReference type="SAM" id="SignalP"/>
    </source>
</evidence>
<name>A0A3D9RVD9_9FLAO</name>
<proteinExistence type="predicted"/>
<sequence length="196" mass="22464">MKNLMKRSLLIITFFTVSISMANNNDPGIKVNLIENKLIQLTLSGDSDVFEISVRDNYGVLLHKENLQSDNNSKKYDLANLPNGNYFMEIESSTKIKVIPFKVSAKSVALKNDDEIIHFKPTIRKTEDIVYVSMLALNNEKLEVLLYDMNNNLLYSETLQDKEILERKLNLMNLKSGSYSMILRSNGKAFYETIKI</sequence>
<accession>A0A3D9RVD9</accession>
<dbReference type="RefSeq" id="WP_115881258.1">
    <property type="nucleotide sequence ID" value="NZ_QTTQ01000011.1"/>
</dbReference>
<organism evidence="2 3">
    <name type="scientific">Lutibacter oceani</name>
    <dbReference type="NCBI Taxonomy" id="1853311"/>
    <lineage>
        <taxon>Bacteria</taxon>
        <taxon>Pseudomonadati</taxon>
        <taxon>Bacteroidota</taxon>
        <taxon>Flavobacteriia</taxon>
        <taxon>Flavobacteriales</taxon>
        <taxon>Flavobacteriaceae</taxon>
        <taxon>Lutibacter</taxon>
    </lineage>
</organism>
<evidence type="ECO:0000313" key="3">
    <source>
        <dbReference type="Proteomes" id="UP000256429"/>
    </source>
</evidence>
<keyword evidence="3" id="KW-1185">Reference proteome</keyword>
<gene>
    <name evidence="2" type="ORF">BX611_2284</name>
</gene>
<dbReference type="OrthoDB" id="978867at2"/>
<feature type="chain" id="PRO_5017691449" evidence="1">
    <location>
        <begin position="23"/>
        <end position="196"/>
    </location>
</feature>
<feature type="signal peptide" evidence="1">
    <location>
        <begin position="1"/>
        <end position="22"/>
    </location>
</feature>
<dbReference type="Proteomes" id="UP000256429">
    <property type="component" value="Unassembled WGS sequence"/>
</dbReference>
<dbReference type="EMBL" id="QTTQ01000011">
    <property type="protein sequence ID" value="REE80635.1"/>
    <property type="molecule type" value="Genomic_DNA"/>
</dbReference>
<reference evidence="2 3" key="1">
    <citation type="submission" date="2018-08" db="EMBL/GenBank/DDBJ databases">
        <title>Genomic Encyclopedia of Type Strains, Phase III (KMG-III): the genomes of soil and plant-associated and newly described type strains.</title>
        <authorList>
            <person name="Whitman W."/>
        </authorList>
    </citation>
    <scope>NUCLEOTIDE SEQUENCE [LARGE SCALE GENOMIC DNA]</scope>
    <source>
        <strain evidence="2 3">325-5</strain>
    </source>
</reference>
<comment type="caution">
    <text evidence="2">The sequence shown here is derived from an EMBL/GenBank/DDBJ whole genome shotgun (WGS) entry which is preliminary data.</text>
</comment>